<dbReference type="AlphaFoldDB" id="A0A4V2V416"/>
<dbReference type="Pfam" id="PF22755">
    <property type="entry name" value="E217_gp28"/>
    <property type="match status" value="1"/>
</dbReference>
<dbReference type="Proteomes" id="UP000295055">
    <property type="component" value="Unassembled WGS sequence"/>
</dbReference>
<dbReference type="EMBL" id="SMAS01000002">
    <property type="protein sequence ID" value="TCT36724.1"/>
    <property type="molecule type" value="Genomic_DNA"/>
</dbReference>
<proteinExistence type="predicted"/>
<reference evidence="1 2" key="1">
    <citation type="submission" date="2019-03" db="EMBL/GenBank/DDBJ databases">
        <title>Genomic analyses of the natural microbiome of Caenorhabditis elegans.</title>
        <authorList>
            <person name="Samuel B."/>
        </authorList>
    </citation>
    <scope>NUCLEOTIDE SEQUENCE [LARGE SCALE GENOMIC DNA]</scope>
    <source>
        <strain evidence="1 2">JUb102</strain>
    </source>
</reference>
<organism evidence="1 2">
    <name type="scientific">Providencia alcalifaciens</name>
    <dbReference type="NCBI Taxonomy" id="126385"/>
    <lineage>
        <taxon>Bacteria</taxon>
        <taxon>Pseudomonadati</taxon>
        <taxon>Pseudomonadota</taxon>
        <taxon>Gammaproteobacteria</taxon>
        <taxon>Enterobacterales</taxon>
        <taxon>Morganellaceae</taxon>
        <taxon>Providencia</taxon>
    </lineage>
</organism>
<gene>
    <name evidence="1" type="ORF">EC835_102175</name>
</gene>
<evidence type="ECO:0008006" key="3">
    <source>
        <dbReference type="Google" id="ProtNLM"/>
    </source>
</evidence>
<dbReference type="InterPro" id="IPR054441">
    <property type="entry name" value="Gp28-like"/>
</dbReference>
<protein>
    <recommendedName>
        <fullName evidence="3">Head-tail adaptor protein</fullName>
    </recommendedName>
</protein>
<dbReference type="RefSeq" id="WP_036952850.1">
    <property type="nucleotide sequence ID" value="NZ_CABKTH010000004.1"/>
</dbReference>
<dbReference type="OrthoDB" id="6638297at2"/>
<accession>A0A4V2V416</accession>
<evidence type="ECO:0000313" key="2">
    <source>
        <dbReference type="Proteomes" id="UP000295055"/>
    </source>
</evidence>
<comment type="caution">
    <text evidence="1">The sequence shown here is derived from an EMBL/GenBank/DDBJ whole genome shotgun (WGS) entry which is preliminary data.</text>
</comment>
<evidence type="ECO:0000313" key="1">
    <source>
        <dbReference type="EMBL" id="TCT36724.1"/>
    </source>
</evidence>
<name>A0A4V2V416_9GAMM</name>
<sequence>MFGNIYRQVSRYIPQQKTLWFRFKNRVTDERGHDHNLYHEPTEIYGNWQAIETEDAQSMGFDSSSIYRRFYTSNNIKGIRRSTSPDYLVFNGKKYEVTSEMDWYEQDGWKSVVCIEVGAYDR</sequence>